<dbReference type="GeneID" id="94345678"/>
<dbReference type="CDD" id="cd02440">
    <property type="entry name" value="AdoMet_MTases"/>
    <property type="match status" value="1"/>
</dbReference>
<dbReference type="Pfam" id="PF01564">
    <property type="entry name" value="Spermine_synth"/>
    <property type="match status" value="1"/>
</dbReference>
<keyword evidence="2" id="KW-1185">Reference proteome</keyword>
<name>A0A976FHM8_BRELC</name>
<reference evidence="1 2" key="1">
    <citation type="journal article" date="2021" name="Genome Biol.">
        <title>AFLAP: assembly-free linkage analysis pipeline using k-mers from genome sequencing data.</title>
        <authorList>
            <person name="Fletcher K."/>
            <person name="Zhang L."/>
            <person name="Gil J."/>
            <person name="Han R."/>
            <person name="Cavanaugh K."/>
            <person name="Michelmore R."/>
        </authorList>
    </citation>
    <scope>NUCLEOTIDE SEQUENCE [LARGE SCALE GENOMIC DNA]</scope>
    <source>
        <strain evidence="1 2">SF5</strain>
    </source>
</reference>
<accession>A0A976FHM8</accession>
<dbReference type="RefSeq" id="XP_067816419.1">
    <property type="nucleotide sequence ID" value="XM_067960007.1"/>
</dbReference>
<dbReference type="PANTHER" id="PTHR35866">
    <property type="entry name" value="PUTATIVE-RELATED"/>
    <property type="match status" value="1"/>
</dbReference>
<dbReference type="Gene3D" id="3.40.50.150">
    <property type="entry name" value="Vaccinia Virus protein VP39"/>
    <property type="match status" value="1"/>
</dbReference>
<protein>
    <submittedName>
        <fullName evidence="1">Uncharacterized protein</fullName>
    </submittedName>
</protein>
<evidence type="ECO:0000313" key="2">
    <source>
        <dbReference type="Proteomes" id="UP000294530"/>
    </source>
</evidence>
<dbReference type="Pfam" id="PF03692">
    <property type="entry name" value="CxxCxxCC"/>
    <property type="match status" value="1"/>
</dbReference>
<dbReference type="InterPro" id="IPR029063">
    <property type="entry name" value="SAM-dependent_MTases_sf"/>
</dbReference>
<proteinExistence type="predicted"/>
<sequence length="498" mass="56937">MSRWLSKHKLQSWSASREEVRLHFRCTACGKCCTGKGGRVRVNDREIEELAAVTNSTIIEFKRNFTHAIEDTVSGRKKMQFMLKQSPNQNQCVFLKGSKCSVYEARPTQCRTFPWWPQHLVSDYDWQLAATECEGIQAHSVKKHDDMPAFSFNDVIPETLVYDIHQSGENFTYDELQELLRDLQEVEPNVMAQYKAEFLENFSRNIIFRNENITVIDSNFNDDSKLTRCFVFNDRLHLTQSEVALVKKPIDSEREFDRSSLLLDVHRALCLPFAWLCKQEKALLPIRVCVLGAGACTLPLFLLAHHSSQELTQLDAVEPNQFVIEVAQRYFGVEKALKSDSRLRMHKEFGQEFIQATAKDSRFDMMLIDVEAGASCDDVQAPPLDMLDLSFLQSVKQRLVPGGILAINVITRSNKVLSAVEATLQQVFSSGLRLSLPGNTVFFLFHAQHKEFLVDVLELKRLVQESVFQTRFAQTPALLERYKLTGWNSGDKAKVETL</sequence>
<dbReference type="KEGG" id="blac:94345678"/>
<dbReference type="EMBL" id="SHOA02000014">
    <property type="protein sequence ID" value="TDH66920.1"/>
    <property type="molecule type" value="Genomic_DNA"/>
</dbReference>
<dbReference type="PANTHER" id="PTHR35866:SF1">
    <property type="entry name" value="YKGJ FAMILY CYSTEINE CLUSTER PROTEIN"/>
    <property type="match status" value="1"/>
</dbReference>
<gene>
    <name evidence="1" type="ORF">CCR75_001906</name>
</gene>
<dbReference type="SUPFAM" id="SSF53335">
    <property type="entry name" value="S-adenosyl-L-methionine-dependent methyltransferases"/>
    <property type="match status" value="1"/>
</dbReference>
<evidence type="ECO:0000313" key="1">
    <source>
        <dbReference type="EMBL" id="TDH66920.1"/>
    </source>
</evidence>
<dbReference type="AlphaFoldDB" id="A0A976FHM8"/>
<dbReference type="Proteomes" id="UP000294530">
    <property type="component" value="Unassembled WGS sequence"/>
</dbReference>
<dbReference type="InterPro" id="IPR005358">
    <property type="entry name" value="Puta_zinc/iron-chelating_dom"/>
</dbReference>
<comment type="caution">
    <text evidence="1">The sequence shown here is derived from an EMBL/GenBank/DDBJ whole genome shotgun (WGS) entry which is preliminary data.</text>
</comment>
<organism evidence="1 2">
    <name type="scientific">Bremia lactucae</name>
    <name type="common">Lettuce downy mildew</name>
    <dbReference type="NCBI Taxonomy" id="4779"/>
    <lineage>
        <taxon>Eukaryota</taxon>
        <taxon>Sar</taxon>
        <taxon>Stramenopiles</taxon>
        <taxon>Oomycota</taxon>
        <taxon>Peronosporomycetes</taxon>
        <taxon>Peronosporales</taxon>
        <taxon>Peronosporaceae</taxon>
        <taxon>Bremia</taxon>
    </lineage>
</organism>
<dbReference type="OrthoDB" id="411785at2759"/>